<dbReference type="SMART" id="SM00490">
    <property type="entry name" value="HELICc"/>
    <property type="match status" value="1"/>
</dbReference>
<dbReference type="InterPro" id="IPR038718">
    <property type="entry name" value="SNF2-like_sf"/>
</dbReference>
<evidence type="ECO:0000256" key="4">
    <source>
        <dbReference type="SAM" id="MobiDB-lite"/>
    </source>
</evidence>
<dbReference type="Gene3D" id="3.40.50.300">
    <property type="entry name" value="P-loop containing nucleotide triphosphate hydrolases"/>
    <property type="match status" value="1"/>
</dbReference>
<dbReference type="InterPro" id="IPR027417">
    <property type="entry name" value="P-loop_NTPase"/>
</dbReference>
<dbReference type="PANTHER" id="PTHR45629:SF7">
    <property type="entry name" value="DNA EXCISION REPAIR PROTEIN ERCC-6-RELATED"/>
    <property type="match status" value="1"/>
</dbReference>
<dbReference type="InterPro" id="IPR000330">
    <property type="entry name" value="SNF2_N"/>
</dbReference>
<protein>
    <recommendedName>
        <fullName evidence="9">Helicase ATP-binding domain-containing protein</fullName>
    </recommendedName>
</protein>
<keyword evidence="1" id="KW-0547">Nucleotide-binding</keyword>
<dbReference type="PANTHER" id="PTHR45629">
    <property type="entry name" value="SNF2/RAD54 FAMILY MEMBER"/>
    <property type="match status" value="1"/>
</dbReference>
<feature type="compositionally biased region" description="Acidic residues" evidence="4">
    <location>
        <begin position="647"/>
        <end position="656"/>
    </location>
</feature>
<dbReference type="Gene3D" id="3.40.50.10810">
    <property type="entry name" value="Tandem AAA-ATPase domain"/>
    <property type="match status" value="1"/>
</dbReference>
<evidence type="ECO:0000256" key="2">
    <source>
        <dbReference type="ARBA" id="ARBA00022801"/>
    </source>
</evidence>
<dbReference type="SMART" id="SM00487">
    <property type="entry name" value="DEXDc"/>
    <property type="match status" value="1"/>
</dbReference>
<dbReference type="Pfam" id="PF00176">
    <property type="entry name" value="SNF2-rel_dom"/>
    <property type="match status" value="1"/>
</dbReference>
<proteinExistence type="predicted"/>
<dbReference type="GO" id="GO:0005524">
    <property type="term" value="F:ATP binding"/>
    <property type="evidence" value="ECO:0007669"/>
    <property type="project" value="InterPro"/>
</dbReference>
<evidence type="ECO:0000259" key="5">
    <source>
        <dbReference type="PROSITE" id="PS51192"/>
    </source>
</evidence>
<evidence type="ECO:0000259" key="6">
    <source>
        <dbReference type="PROSITE" id="PS51194"/>
    </source>
</evidence>
<feature type="domain" description="Helicase C-terminal" evidence="6">
    <location>
        <begin position="460"/>
        <end position="628"/>
    </location>
</feature>
<reference evidence="7" key="1">
    <citation type="submission" date="2015-10" db="EMBL/GenBank/DDBJ databases">
        <authorList>
            <person name="Regsiter A."/>
            <person name="william w."/>
        </authorList>
    </citation>
    <scope>NUCLEOTIDE SEQUENCE</scope>
    <source>
        <strain evidence="7">Montdore</strain>
    </source>
</reference>
<dbReference type="InterPro" id="IPR001650">
    <property type="entry name" value="Helicase_C-like"/>
</dbReference>
<dbReference type="InterPro" id="IPR050496">
    <property type="entry name" value="SNF2_RAD54_helicase_repair"/>
</dbReference>
<keyword evidence="8" id="KW-1185">Reference proteome</keyword>
<dbReference type="InterPro" id="IPR014001">
    <property type="entry name" value="Helicase_ATP-bd"/>
</dbReference>
<dbReference type="AlphaFoldDB" id="A0A292PUS1"/>
<keyword evidence="3" id="KW-0067">ATP-binding</keyword>
<dbReference type="GO" id="GO:0016787">
    <property type="term" value="F:hydrolase activity"/>
    <property type="evidence" value="ECO:0007669"/>
    <property type="project" value="UniProtKB-KW"/>
</dbReference>
<accession>A0A292PUS1</accession>
<dbReference type="InterPro" id="IPR049730">
    <property type="entry name" value="SNF2/RAD54-like_C"/>
</dbReference>
<organism evidence="7 8">
    <name type="scientific">Tuber aestivum</name>
    <name type="common">summer truffle</name>
    <dbReference type="NCBI Taxonomy" id="59557"/>
    <lineage>
        <taxon>Eukaryota</taxon>
        <taxon>Fungi</taxon>
        <taxon>Dikarya</taxon>
        <taxon>Ascomycota</taxon>
        <taxon>Pezizomycotina</taxon>
        <taxon>Pezizomycetes</taxon>
        <taxon>Pezizales</taxon>
        <taxon>Tuberaceae</taxon>
        <taxon>Tuber</taxon>
    </lineage>
</organism>
<dbReference type="PROSITE" id="PS51194">
    <property type="entry name" value="HELICASE_CTER"/>
    <property type="match status" value="1"/>
</dbReference>
<evidence type="ECO:0000256" key="3">
    <source>
        <dbReference type="ARBA" id="ARBA00022840"/>
    </source>
</evidence>
<keyword evidence="2" id="KW-0378">Hydrolase</keyword>
<name>A0A292PUS1_9PEZI</name>
<feature type="domain" description="Helicase ATP-binding" evidence="5">
    <location>
        <begin position="98"/>
        <end position="302"/>
    </location>
</feature>
<dbReference type="Pfam" id="PF00271">
    <property type="entry name" value="Helicase_C"/>
    <property type="match status" value="1"/>
</dbReference>
<feature type="region of interest" description="Disordered" evidence="4">
    <location>
        <begin position="628"/>
        <end position="656"/>
    </location>
</feature>
<evidence type="ECO:0008006" key="9">
    <source>
        <dbReference type="Google" id="ProtNLM"/>
    </source>
</evidence>
<dbReference type="SUPFAM" id="SSF52540">
    <property type="entry name" value="P-loop containing nucleoside triphosphate hydrolases"/>
    <property type="match status" value="2"/>
</dbReference>
<evidence type="ECO:0000313" key="7">
    <source>
        <dbReference type="EMBL" id="CUS10220.1"/>
    </source>
</evidence>
<gene>
    <name evidence="7" type="ORF">GSTUAT00005767001</name>
</gene>
<sequence>MSSHRHIRENQALEDNAIVAAVADPSTTSDGALLGLCGDQLNNDFEHQCFEEAVRMLGAELLAPVEGDIGPRMLRIPGIPRGRFLPHQVWGVWFIVERILADRPPVALIADDMGLGKTHYALATLLYLKYIVDEAAAGRALPCLGGKSVTELEVVPWIFGADSEVYRRPCIIVVPANLVHAWERAVQSLIPQTGVQLVNLYLSRQLNHTELNYTSDNPGRGKAIHLISYSSYRARYKNPDRLQGCQWGIGIFDESHMAKSRTTQTFDSLMKMDVPCRIQLTGTPMHHTVDDWVPQTEWLFSQVTDQDELNSYGPRPLDSAITGAKRGNITLEEAYGLIKDIAWPWTIRRWGETKDATGQPLVRIPELEQHDIRLRYTPMEANAIDQWITDAKGNRWNAIQTVLHEWRLACLTMDLPDNDVSSEDSETGDGLVLHRQSWNRNDFHGGPAFRWLSEVFVPKLLGPSVGGVPNKAVILAPLPGQASYVHWFLRTFHAGIHPIVYHARVASRDRDRLLQEFASLDRPAALILTPALGGTGLNLVAANHVVIMQKFWNLNEQRQAVARIHRIGQRRSPKAWILHCEGGVDDRAEELHQSRGKFEARIMHGLIGQKFSYMELMDARATRIRELERVQSTQGGDAVPGASGTEGGDDNGGDVE</sequence>
<dbReference type="CDD" id="cd18793">
    <property type="entry name" value="SF2_C_SNF"/>
    <property type="match status" value="1"/>
</dbReference>
<evidence type="ECO:0000256" key="1">
    <source>
        <dbReference type="ARBA" id="ARBA00022741"/>
    </source>
</evidence>
<dbReference type="PROSITE" id="PS51192">
    <property type="entry name" value="HELICASE_ATP_BIND_1"/>
    <property type="match status" value="1"/>
</dbReference>
<evidence type="ECO:0000313" key="8">
    <source>
        <dbReference type="Proteomes" id="UP001412239"/>
    </source>
</evidence>
<dbReference type="Proteomes" id="UP001412239">
    <property type="component" value="Unassembled WGS sequence"/>
</dbReference>
<dbReference type="EMBL" id="LN891054">
    <property type="protein sequence ID" value="CUS10220.1"/>
    <property type="molecule type" value="Genomic_DNA"/>
</dbReference>